<evidence type="ECO:0000313" key="1">
    <source>
        <dbReference type="EMBL" id="KAG0419516.1"/>
    </source>
</evidence>
<dbReference type="Proteomes" id="UP000805193">
    <property type="component" value="Unassembled WGS sequence"/>
</dbReference>
<keyword evidence="2" id="KW-1185">Reference proteome</keyword>
<reference evidence="1 2" key="1">
    <citation type="journal article" date="2020" name="Cell">
        <title>Large-Scale Comparative Analyses of Tick Genomes Elucidate Their Genetic Diversity and Vector Capacities.</title>
        <authorList>
            <consortium name="Tick Genome and Microbiome Consortium (TIGMIC)"/>
            <person name="Jia N."/>
            <person name="Wang J."/>
            <person name="Shi W."/>
            <person name="Du L."/>
            <person name="Sun Y."/>
            <person name="Zhan W."/>
            <person name="Jiang J.F."/>
            <person name="Wang Q."/>
            <person name="Zhang B."/>
            <person name="Ji P."/>
            <person name="Bell-Sakyi L."/>
            <person name="Cui X.M."/>
            <person name="Yuan T.T."/>
            <person name="Jiang B.G."/>
            <person name="Yang W.F."/>
            <person name="Lam T.T."/>
            <person name="Chang Q.C."/>
            <person name="Ding S.J."/>
            <person name="Wang X.J."/>
            <person name="Zhu J.G."/>
            <person name="Ruan X.D."/>
            <person name="Zhao L."/>
            <person name="Wei J.T."/>
            <person name="Ye R.Z."/>
            <person name="Que T.C."/>
            <person name="Du C.H."/>
            <person name="Zhou Y.H."/>
            <person name="Cheng J.X."/>
            <person name="Dai P.F."/>
            <person name="Guo W.B."/>
            <person name="Han X.H."/>
            <person name="Huang E.J."/>
            <person name="Li L.F."/>
            <person name="Wei W."/>
            <person name="Gao Y.C."/>
            <person name="Liu J.Z."/>
            <person name="Shao H.Z."/>
            <person name="Wang X."/>
            <person name="Wang C.C."/>
            <person name="Yang T.C."/>
            <person name="Huo Q.B."/>
            <person name="Li W."/>
            <person name="Chen H.Y."/>
            <person name="Chen S.E."/>
            <person name="Zhou L.G."/>
            <person name="Ni X.B."/>
            <person name="Tian J.H."/>
            <person name="Sheng Y."/>
            <person name="Liu T."/>
            <person name="Pan Y.S."/>
            <person name="Xia L.Y."/>
            <person name="Li J."/>
            <person name="Zhao F."/>
            <person name="Cao W.C."/>
        </authorList>
    </citation>
    <scope>NUCLEOTIDE SEQUENCE [LARGE SCALE GENOMIC DNA]</scope>
    <source>
        <strain evidence="1">Iper-2018</strain>
    </source>
</reference>
<comment type="caution">
    <text evidence="1">The sequence shown here is derived from an EMBL/GenBank/DDBJ whole genome shotgun (WGS) entry which is preliminary data.</text>
</comment>
<accession>A0AC60PHK3</accession>
<proteinExistence type="predicted"/>
<name>A0AC60PHK3_IXOPE</name>
<organism evidence="1 2">
    <name type="scientific">Ixodes persulcatus</name>
    <name type="common">Taiga tick</name>
    <dbReference type="NCBI Taxonomy" id="34615"/>
    <lineage>
        <taxon>Eukaryota</taxon>
        <taxon>Metazoa</taxon>
        <taxon>Ecdysozoa</taxon>
        <taxon>Arthropoda</taxon>
        <taxon>Chelicerata</taxon>
        <taxon>Arachnida</taxon>
        <taxon>Acari</taxon>
        <taxon>Parasitiformes</taxon>
        <taxon>Ixodida</taxon>
        <taxon>Ixodoidea</taxon>
        <taxon>Ixodidae</taxon>
        <taxon>Ixodinae</taxon>
        <taxon>Ixodes</taxon>
    </lineage>
</organism>
<gene>
    <name evidence="1" type="ORF">HPB47_004043</name>
</gene>
<evidence type="ECO:0000313" key="2">
    <source>
        <dbReference type="Proteomes" id="UP000805193"/>
    </source>
</evidence>
<protein>
    <submittedName>
        <fullName evidence="1">Uncharacterized protein</fullName>
    </submittedName>
</protein>
<sequence>MSPKAQWTSDGHVPTKPVWSVHDAVWQDIPHKDNAVEAWHRGFQSNVDCCLPDLWAFLMCLKDEQALQELRMAQLDVEQPPPRLAKKYKDANDRIYEVLEEHFIGSLRCTV</sequence>
<dbReference type="EMBL" id="JABSTQ010010613">
    <property type="protein sequence ID" value="KAG0419516.1"/>
    <property type="molecule type" value="Genomic_DNA"/>
</dbReference>